<feature type="chain" id="PRO_5006420126" evidence="1">
    <location>
        <begin position="28"/>
        <end position="152"/>
    </location>
</feature>
<dbReference type="OrthoDB" id="2323055at2"/>
<comment type="caution">
    <text evidence="2">The sequence shown here is derived from an EMBL/GenBank/DDBJ whole genome shotgun (WGS) entry which is preliminary data.</text>
</comment>
<dbReference type="PATRIC" id="fig|616990.3.peg.1731"/>
<evidence type="ECO:0000313" key="2">
    <source>
        <dbReference type="EMBL" id="KRO04118.1"/>
    </source>
</evidence>
<gene>
    <name evidence="2" type="ORF">IV54_GL001637</name>
</gene>
<reference evidence="2 3" key="1">
    <citation type="journal article" date="2015" name="Genome Announc.">
        <title>Expanding the biotechnology potential of lactobacilli through comparative genomics of 213 strains and associated genera.</title>
        <authorList>
            <person name="Sun Z."/>
            <person name="Harris H.M."/>
            <person name="McCann A."/>
            <person name="Guo C."/>
            <person name="Argimon S."/>
            <person name="Zhang W."/>
            <person name="Yang X."/>
            <person name="Jeffery I.B."/>
            <person name="Cooney J.C."/>
            <person name="Kagawa T.F."/>
            <person name="Liu W."/>
            <person name="Song Y."/>
            <person name="Salvetti E."/>
            <person name="Wrobel A."/>
            <person name="Rasinkangas P."/>
            <person name="Parkhill J."/>
            <person name="Rea M.C."/>
            <person name="O'Sullivan O."/>
            <person name="Ritari J."/>
            <person name="Douillard F.P."/>
            <person name="Paul Ross R."/>
            <person name="Yang R."/>
            <person name="Briner A.E."/>
            <person name="Felis G.E."/>
            <person name="de Vos W.M."/>
            <person name="Barrangou R."/>
            <person name="Klaenhammer T.R."/>
            <person name="Caufield P.W."/>
            <person name="Cui Y."/>
            <person name="Zhang H."/>
            <person name="O'Toole P.W."/>
        </authorList>
    </citation>
    <scope>NUCLEOTIDE SEQUENCE [LARGE SCALE GENOMIC DNA]</scope>
    <source>
        <strain evidence="2 3">DSM 22467</strain>
    </source>
</reference>
<evidence type="ECO:0000313" key="3">
    <source>
        <dbReference type="Proteomes" id="UP000051906"/>
    </source>
</evidence>
<keyword evidence="1" id="KW-0732">Signal</keyword>
<dbReference type="Proteomes" id="UP000051906">
    <property type="component" value="Unassembled WGS sequence"/>
</dbReference>
<sequence>MTKFGKVVFVTLAALLVGGAIPTSASAAKWHKGSPKALRGNFQAKRTSSAEGFGAAFTLTKSRFEMGVSNMPVQIMSHLKYKKVGKHLYRLKGHIAKNGFVLARNADFAVYRKGKTFACTDYGYHKKHGFAKVNYAKQVKHFKNGGPILKSY</sequence>
<evidence type="ECO:0000256" key="1">
    <source>
        <dbReference type="SAM" id="SignalP"/>
    </source>
</evidence>
<protein>
    <submittedName>
        <fullName evidence="2">Uncharacterized protein</fullName>
    </submittedName>
</protein>
<accession>A0A0R2LS78</accession>
<dbReference type="AlphaFoldDB" id="A0A0R2LS78"/>
<dbReference type="RefSeq" id="WP_057878168.1">
    <property type="nucleotide sequence ID" value="NZ_JQCA01000043.1"/>
</dbReference>
<dbReference type="EMBL" id="JQCA01000043">
    <property type="protein sequence ID" value="KRO04118.1"/>
    <property type="molecule type" value="Genomic_DNA"/>
</dbReference>
<name>A0A0R2LS78_9LACO</name>
<feature type="signal peptide" evidence="1">
    <location>
        <begin position="1"/>
        <end position="27"/>
    </location>
</feature>
<keyword evidence="3" id="KW-1185">Reference proteome</keyword>
<proteinExistence type="predicted"/>
<organism evidence="2 3">
    <name type="scientific">Levilactobacillus paucivorans</name>
    <dbReference type="NCBI Taxonomy" id="616990"/>
    <lineage>
        <taxon>Bacteria</taxon>
        <taxon>Bacillati</taxon>
        <taxon>Bacillota</taxon>
        <taxon>Bacilli</taxon>
        <taxon>Lactobacillales</taxon>
        <taxon>Lactobacillaceae</taxon>
        <taxon>Levilactobacillus</taxon>
    </lineage>
</organism>